<evidence type="ECO:0000313" key="4">
    <source>
        <dbReference type="Proteomes" id="UP000198341"/>
    </source>
</evidence>
<dbReference type="PANTHER" id="PTHR47426:SF3">
    <property type="entry name" value="GCN5-RELATED N-ACETYLTRANSFERASE 6, CHLOROPLASTIC"/>
    <property type="match status" value="1"/>
</dbReference>
<dbReference type="GO" id="GO:0016747">
    <property type="term" value="F:acyltransferase activity, transferring groups other than amino-acyl groups"/>
    <property type="evidence" value="ECO:0007669"/>
    <property type="project" value="InterPro"/>
</dbReference>
<feature type="compositionally biased region" description="Low complexity" evidence="1">
    <location>
        <begin position="72"/>
        <end position="88"/>
    </location>
</feature>
<accession>K8EXW7</accession>
<feature type="compositionally biased region" description="Polar residues" evidence="1">
    <location>
        <begin position="34"/>
        <end position="46"/>
    </location>
</feature>
<proteinExistence type="predicted"/>
<dbReference type="EMBL" id="FO082278">
    <property type="protein sequence ID" value="CCO14098.1"/>
    <property type="molecule type" value="Genomic_DNA"/>
</dbReference>
<dbReference type="RefSeq" id="XP_007515219.1">
    <property type="nucleotide sequence ID" value="XM_007515157.1"/>
</dbReference>
<dbReference type="OrthoDB" id="498322at2759"/>
<feature type="compositionally biased region" description="Basic and acidic residues" evidence="1">
    <location>
        <begin position="54"/>
        <end position="71"/>
    </location>
</feature>
<dbReference type="KEGG" id="bpg:Bathy01g03020"/>
<evidence type="ECO:0000256" key="1">
    <source>
        <dbReference type="SAM" id="MobiDB-lite"/>
    </source>
</evidence>
<dbReference type="AlphaFoldDB" id="K8EXW7"/>
<dbReference type="InterPro" id="IPR016181">
    <property type="entry name" value="Acyl_CoA_acyltransferase"/>
</dbReference>
<feature type="compositionally biased region" description="Low complexity" evidence="1">
    <location>
        <begin position="144"/>
        <end position="170"/>
    </location>
</feature>
<sequence length="539" mass="58691">MTTTTTHHRHRVLAVVPSSSSSENTNRRRILRKTTITPRATTNASSFPGKKKKKEDSSSEDHHHEQQDNKNNKSSSWSGWNSATSNASHHGERPLSVNRAIRTFAGNAARTMMVASSKGGGSASLLSLGTTSSQKTNARKGGTKSANSSNNNNAKKNNITNNNNNNNNNRLNALSVEESDVVATSEEEEETRTEKGMAFIAKITNGSIVPSGGLNATNSSGSKMLEKEEEAKKTFSSGGRNKGDQIIGRDNVRIATSEDDFEVVANLRATAFYDDLTERQALPFPPRFTPTFHREFAQRERKALAERVVRPTSACAKCVCLVADDSGEHLVVERLRNSSSAVIGCLDVSIRHNPQSSSTRYQSSAAGVVNTNDSINRYNSGPKTETFVYVDNVAVARRARRRGAAKALLEAASNEAISWGAREMFTHVHCENAAARRLYHAYGFRACVPEVEENVLTGRGEGEDGVTTMTTTLASINSNRFGRLAGLVMIRAPLPLKRKKEDVPSSESCDCGFEMIEEIDECVCGKSSCKDPSKRLISL</sequence>
<feature type="region of interest" description="Disordered" evidence="1">
    <location>
        <begin position="225"/>
        <end position="245"/>
    </location>
</feature>
<keyword evidence="4" id="KW-1185">Reference proteome</keyword>
<dbReference type="Proteomes" id="UP000198341">
    <property type="component" value="Chromosome 1"/>
</dbReference>
<dbReference type="STRING" id="41875.K8EXW7"/>
<reference evidence="3 4" key="1">
    <citation type="submission" date="2011-10" db="EMBL/GenBank/DDBJ databases">
        <authorList>
            <person name="Genoscope - CEA"/>
        </authorList>
    </citation>
    <scope>NUCLEOTIDE SEQUENCE [LARGE SCALE GENOMIC DNA]</scope>
    <source>
        <strain evidence="3 4">RCC 1105</strain>
    </source>
</reference>
<organism evidence="3 4">
    <name type="scientific">Bathycoccus prasinos</name>
    <dbReference type="NCBI Taxonomy" id="41875"/>
    <lineage>
        <taxon>Eukaryota</taxon>
        <taxon>Viridiplantae</taxon>
        <taxon>Chlorophyta</taxon>
        <taxon>Mamiellophyceae</taxon>
        <taxon>Mamiellales</taxon>
        <taxon>Bathycoccaceae</taxon>
        <taxon>Bathycoccus</taxon>
    </lineage>
</organism>
<gene>
    <name evidence="3" type="ORF">Bathy01g03020</name>
</gene>
<dbReference type="GeneID" id="19018037"/>
<protein>
    <recommendedName>
        <fullName evidence="2">N-acetyltransferase domain-containing protein</fullName>
    </recommendedName>
</protein>
<dbReference type="PANTHER" id="PTHR47426">
    <property type="entry name" value="ACYL-COA N-ACYLTRANSFERASES (NAT) SUPERFAMILY PROTEIN"/>
    <property type="match status" value="1"/>
</dbReference>
<dbReference type="InterPro" id="IPR000182">
    <property type="entry name" value="GNAT_dom"/>
</dbReference>
<dbReference type="Pfam" id="PF00583">
    <property type="entry name" value="Acetyltransf_1"/>
    <property type="match status" value="1"/>
</dbReference>
<evidence type="ECO:0000313" key="3">
    <source>
        <dbReference type="EMBL" id="CCO14098.1"/>
    </source>
</evidence>
<dbReference type="Gene3D" id="3.40.630.30">
    <property type="match status" value="1"/>
</dbReference>
<evidence type="ECO:0000259" key="2">
    <source>
        <dbReference type="PROSITE" id="PS51186"/>
    </source>
</evidence>
<feature type="compositionally biased region" description="Low complexity" evidence="1">
    <location>
        <begin position="123"/>
        <end position="133"/>
    </location>
</feature>
<feature type="compositionally biased region" description="Basic residues" evidence="1">
    <location>
        <begin position="1"/>
        <end position="12"/>
    </location>
</feature>
<feature type="region of interest" description="Disordered" evidence="1">
    <location>
        <begin position="1"/>
        <end position="95"/>
    </location>
</feature>
<feature type="domain" description="N-acetyltransferase" evidence="2">
    <location>
        <begin position="330"/>
        <end position="474"/>
    </location>
</feature>
<dbReference type="eggNOG" id="ENOG502QPTC">
    <property type="taxonomic scope" value="Eukaryota"/>
</dbReference>
<dbReference type="SUPFAM" id="SSF55729">
    <property type="entry name" value="Acyl-CoA N-acyltransferases (Nat)"/>
    <property type="match status" value="1"/>
</dbReference>
<name>K8EXW7_9CHLO</name>
<dbReference type="PROSITE" id="PS51186">
    <property type="entry name" value="GNAT"/>
    <property type="match status" value="1"/>
</dbReference>
<feature type="region of interest" description="Disordered" evidence="1">
    <location>
        <begin position="117"/>
        <end position="170"/>
    </location>
</feature>